<accession>A0ABV0Q8X1</accession>
<protein>
    <submittedName>
        <fullName evidence="1">Uncharacterized protein</fullName>
    </submittedName>
</protein>
<dbReference type="EMBL" id="JAHRIN010001457">
    <property type="protein sequence ID" value="MEQ2191917.1"/>
    <property type="molecule type" value="Genomic_DNA"/>
</dbReference>
<sequence length="109" mass="11998">MKQLKVCLMAMLQDQMTFLQNSTKILATAGRHLPSGHRNSGNLNTEIYNMGKAEQSREIQGAKTGSGSGRQTKKEHWTFIHTMAFDNLALFVCHHAAYKARYTGGAGGV</sequence>
<gene>
    <name evidence="1" type="ORF">XENOCAPTIV_004362</name>
</gene>
<name>A0ABV0Q8X1_9TELE</name>
<evidence type="ECO:0000313" key="1">
    <source>
        <dbReference type="EMBL" id="MEQ2191917.1"/>
    </source>
</evidence>
<keyword evidence="2" id="KW-1185">Reference proteome</keyword>
<comment type="caution">
    <text evidence="1">The sequence shown here is derived from an EMBL/GenBank/DDBJ whole genome shotgun (WGS) entry which is preliminary data.</text>
</comment>
<evidence type="ECO:0000313" key="2">
    <source>
        <dbReference type="Proteomes" id="UP001434883"/>
    </source>
</evidence>
<dbReference type="Proteomes" id="UP001434883">
    <property type="component" value="Unassembled WGS sequence"/>
</dbReference>
<reference evidence="1 2" key="1">
    <citation type="submission" date="2021-06" db="EMBL/GenBank/DDBJ databases">
        <authorList>
            <person name="Palmer J.M."/>
        </authorList>
    </citation>
    <scope>NUCLEOTIDE SEQUENCE [LARGE SCALE GENOMIC DNA]</scope>
    <source>
        <strain evidence="1 2">XC_2019</strain>
        <tissue evidence="1">Muscle</tissue>
    </source>
</reference>
<organism evidence="1 2">
    <name type="scientific">Xenoophorus captivus</name>
    <dbReference type="NCBI Taxonomy" id="1517983"/>
    <lineage>
        <taxon>Eukaryota</taxon>
        <taxon>Metazoa</taxon>
        <taxon>Chordata</taxon>
        <taxon>Craniata</taxon>
        <taxon>Vertebrata</taxon>
        <taxon>Euteleostomi</taxon>
        <taxon>Actinopterygii</taxon>
        <taxon>Neopterygii</taxon>
        <taxon>Teleostei</taxon>
        <taxon>Neoteleostei</taxon>
        <taxon>Acanthomorphata</taxon>
        <taxon>Ovalentaria</taxon>
        <taxon>Atherinomorphae</taxon>
        <taxon>Cyprinodontiformes</taxon>
        <taxon>Goodeidae</taxon>
        <taxon>Xenoophorus</taxon>
    </lineage>
</organism>
<proteinExistence type="predicted"/>